<dbReference type="FunFam" id="1.50.10.10:FF:000021">
    <property type="entry name" value="N-acylglucosamine 2-epimerase"/>
    <property type="match status" value="1"/>
</dbReference>
<evidence type="ECO:0000256" key="3">
    <source>
        <dbReference type="ARBA" id="ARBA00013176"/>
    </source>
</evidence>
<dbReference type="InterPro" id="IPR008928">
    <property type="entry name" value="6-hairpin_glycosidase_sf"/>
</dbReference>
<sequence>MADSSASPSVKQTLQGYHQLVSADLDRTVRFWLDHSVDDQCGGFFSCLEADGTVYDCTKYSWPMCRQVWMLARLYQEVDRFHQPHVLEAASKGGEFILQHVQEASSCRCYLSLTREGRPLKLQRTIFSEAFFVMAVSELYRVTRHARYKERADATMAKIIHWVRVDSTELGFSVAPPTHVSSLSVPMILLMLIGQMETVEPARTAEFSALGDWCVQQISRHVVDRGANRGGLAVMENVGQDGGLLPGCSGRLMNPGHAIEAGWFLLERAAKTDSESLAALALDIVSSSFRRGWDSRHGGLLSFIDLEDRPPTQLEWDMKMWWPHNEAMIAFLMAYKHTKDDGYLDKFGQVLDYSVKHFVDPEHGEWFGYLSREGVVKINAKGGQWKGFFHVPRALMMCEAMLQELLQTC</sequence>
<dbReference type="OrthoDB" id="414129at2759"/>
<protein>
    <recommendedName>
        <fullName evidence="4">N-acylglucosamine 2-epimerase</fullName>
        <ecNumber evidence="3">5.1.3.8</ecNumber>
    </recommendedName>
    <alternativeName>
        <fullName evidence="8">GlcNAc 2-epimerase</fullName>
    </alternativeName>
    <alternativeName>
        <fullName evidence="6">N-acetyl-D-glucosamine 2-epimerase</fullName>
    </alternativeName>
    <alternativeName>
        <fullName evidence="7">Renin-binding protein</fullName>
    </alternativeName>
</protein>
<dbReference type="EMBL" id="RQTK01001263">
    <property type="protein sequence ID" value="RUS71156.1"/>
    <property type="molecule type" value="Genomic_DNA"/>
</dbReference>
<dbReference type="GO" id="GO:0005975">
    <property type="term" value="P:carbohydrate metabolic process"/>
    <property type="evidence" value="ECO:0007669"/>
    <property type="project" value="InterPro"/>
</dbReference>
<name>A0A433SPK4_ELYCH</name>
<evidence type="ECO:0000313" key="11">
    <source>
        <dbReference type="EMBL" id="RUS71156.1"/>
    </source>
</evidence>
<dbReference type="EC" id="5.1.3.8" evidence="3"/>
<evidence type="ECO:0000256" key="2">
    <source>
        <dbReference type="ARBA" id="ARBA00008558"/>
    </source>
</evidence>
<dbReference type="AlphaFoldDB" id="A0A433SPK4"/>
<comment type="subunit">
    <text evidence="10">Homodimer. Forms a heterodimer with renin and inhibits its activity.</text>
</comment>
<comment type="caution">
    <text evidence="11">The sequence shown here is derived from an EMBL/GenBank/DDBJ whole genome shotgun (WGS) entry which is preliminary data.</text>
</comment>
<comment type="similarity">
    <text evidence="2">Belongs to the N-acylglucosamine 2-epimerase family.</text>
</comment>
<evidence type="ECO:0000256" key="8">
    <source>
        <dbReference type="ARBA" id="ARBA00033215"/>
    </source>
</evidence>
<proteinExistence type="inferred from homology"/>
<gene>
    <name evidence="11" type="ORF">EGW08_021082</name>
</gene>
<keyword evidence="5" id="KW-0413">Isomerase</keyword>
<dbReference type="STRING" id="188477.A0A433SPK4"/>
<evidence type="ECO:0000313" key="12">
    <source>
        <dbReference type="Proteomes" id="UP000271974"/>
    </source>
</evidence>
<evidence type="ECO:0000256" key="7">
    <source>
        <dbReference type="ARBA" id="ARBA00031909"/>
    </source>
</evidence>
<dbReference type="GO" id="GO:0050121">
    <property type="term" value="F:N-acylglucosamine 2-epimerase activity"/>
    <property type="evidence" value="ECO:0007669"/>
    <property type="project" value="UniProtKB-EC"/>
</dbReference>
<evidence type="ECO:0000256" key="10">
    <source>
        <dbReference type="ARBA" id="ARBA00046544"/>
    </source>
</evidence>
<organism evidence="11 12">
    <name type="scientific">Elysia chlorotica</name>
    <name type="common">Eastern emerald elysia</name>
    <name type="synonym">Sea slug</name>
    <dbReference type="NCBI Taxonomy" id="188477"/>
    <lineage>
        <taxon>Eukaryota</taxon>
        <taxon>Metazoa</taxon>
        <taxon>Spiralia</taxon>
        <taxon>Lophotrochozoa</taxon>
        <taxon>Mollusca</taxon>
        <taxon>Gastropoda</taxon>
        <taxon>Heterobranchia</taxon>
        <taxon>Euthyneura</taxon>
        <taxon>Panpulmonata</taxon>
        <taxon>Sacoglossa</taxon>
        <taxon>Placobranchoidea</taxon>
        <taxon>Plakobranchidae</taxon>
        <taxon>Elysia</taxon>
    </lineage>
</organism>
<evidence type="ECO:0000256" key="5">
    <source>
        <dbReference type="ARBA" id="ARBA00023235"/>
    </source>
</evidence>
<dbReference type="InterPro" id="IPR012341">
    <property type="entry name" value="6hp_glycosidase-like_sf"/>
</dbReference>
<dbReference type="Gene3D" id="1.50.10.10">
    <property type="match status" value="1"/>
</dbReference>
<evidence type="ECO:0000256" key="9">
    <source>
        <dbReference type="ARBA" id="ARBA00034243"/>
    </source>
</evidence>
<comment type="pathway">
    <text evidence="1">Amino-sugar metabolism; N-acetylneuraminate degradation.</text>
</comment>
<dbReference type="Proteomes" id="UP000271974">
    <property type="component" value="Unassembled WGS sequence"/>
</dbReference>
<dbReference type="InterPro" id="IPR010819">
    <property type="entry name" value="AGE/CE"/>
</dbReference>
<evidence type="ECO:0000256" key="1">
    <source>
        <dbReference type="ARBA" id="ARBA00004878"/>
    </source>
</evidence>
<keyword evidence="12" id="KW-1185">Reference proteome</keyword>
<reference evidence="11 12" key="1">
    <citation type="submission" date="2019-01" db="EMBL/GenBank/DDBJ databases">
        <title>A draft genome assembly of the solar-powered sea slug Elysia chlorotica.</title>
        <authorList>
            <person name="Cai H."/>
            <person name="Li Q."/>
            <person name="Fang X."/>
            <person name="Li J."/>
            <person name="Curtis N.E."/>
            <person name="Altenburger A."/>
            <person name="Shibata T."/>
            <person name="Feng M."/>
            <person name="Maeda T."/>
            <person name="Schwartz J.A."/>
            <person name="Shigenobu S."/>
            <person name="Lundholm N."/>
            <person name="Nishiyama T."/>
            <person name="Yang H."/>
            <person name="Hasebe M."/>
            <person name="Li S."/>
            <person name="Pierce S.K."/>
            <person name="Wang J."/>
        </authorList>
    </citation>
    <scope>NUCLEOTIDE SEQUENCE [LARGE SCALE GENOMIC DNA]</scope>
    <source>
        <strain evidence="11">EC2010</strain>
        <tissue evidence="11">Whole organism of an adult</tissue>
    </source>
</reference>
<evidence type="ECO:0000256" key="4">
    <source>
        <dbReference type="ARBA" id="ARBA00014959"/>
    </source>
</evidence>
<evidence type="ECO:0000256" key="6">
    <source>
        <dbReference type="ARBA" id="ARBA00031608"/>
    </source>
</evidence>
<dbReference type="SUPFAM" id="SSF48208">
    <property type="entry name" value="Six-hairpin glycosidases"/>
    <property type="match status" value="1"/>
</dbReference>
<accession>A0A433SPK4</accession>
<dbReference type="PANTHER" id="PTHR15108">
    <property type="entry name" value="N-ACYLGLUCOSAMINE-2-EPIMERASE"/>
    <property type="match status" value="1"/>
</dbReference>
<dbReference type="Pfam" id="PF07221">
    <property type="entry name" value="GlcNAc_2-epim"/>
    <property type="match status" value="1"/>
</dbReference>
<comment type="catalytic activity">
    <reaction evidence="9">
        <text>an N-acyl-D-glucosamine = an N-acyl-D-mannosamine</text>
        <dbReference type="Rhea" id="RHEA:19033"/>
        <dbReference type="ChEBI" id="CHEBI:16062"/>
        <dbReference type="ChEBI" id="CHEBI:17274"/>
        <dbReference type="EC" id="5.1.3.8"/>
    </reaction>
    <physiologicalReaction direction="left-to-right" evidence="9">
        <dbReference type="Rhea" id="RHEA:19034"/>
    </physiologicalReaction>
    <physiologicalReaction direction="right-to-left" evidence="9">
        <dbReference type="Rhea" id="RHEA:19035"/>
    </physiologicalReaction>
</comment>